<feature type="compositionally biased region" description="Acidic residues" evidence="1">
    <location>
        <begin position="58"/>
        <end position="68"/>
    </location>
</feature>
<feature type="compositionally biased region" description="Acidic residues" evidence="1">
    <location>
        <begin position="243"/>
        <end position="254"/>
    </location>
</feature>
<feature type="region of interest" description="Disordered" evidence="1">
    <location>
        <begin position="1"/>
        <end position="197"/>
    </location>
</feature>
<reference evidence="2 3" key="1">
    <citation type="submission" date="2017-12" db="EMBL/GenBank/DDBJ databases">
        <title>High-resolution comparative analysis of great ape genomes.</title>
        <authorList>
            <person name="Pollen A."/>
            <person name="Hastie A."/>
            <person name="Hormozdiari F."/>
            <person name="Dougherty M."/>
            <person name="Liu R."/>
            <person name="Chaisson M."/>
            <person name="Hoppe E."/>
            <person name="Hill C."/>
            <person name="Pang A."/>
            <person name="Hillier L."/>
            <person name="Baker C."/>
            <person name="Armstrong J."/>
            <person name="Shendure J."/>
            <person name="Paten B."/>
            <person name="Wilson R."/>
            <person name="Chao H."/>
            <person name="Schneider V."/>
            <person name="Ventura M."/>
            <person name="Kronenberg Z."/>
            <person name="Murali S."/>
            <person name="Gordon D."/>
            <person name="Cantsilieris S."/>
            <person name="Munson K."/>
            <person name="Nelson B."/>
            <person name="Raja A."/>
            <person name="Underwood J."/>
            <person name="Diekhans M."/>
            <person name="Fiddes I."/>
            <person name="Haussler D."/>
            <person name="Eichler E."/>
        </authorList>
    </citation>
    <scope>NUCLEOTIDE SEQUENCE [LARGE SCALE GENOMIC DNA]</scope>
    <source>
        <strain evidence="2">Yerkes chimp pedigree #C0471</strain>
    </source>
</reference>
<dbReference type="Proteomes" id="UP000236370">
    <property type="component" value="Unassembled WGS sequence"/>
</dbReference>
<feature type="non-terminal residue" evidence="2">
    <location>
        <position position="1"/>
    </location>
</feature>
<feature type="region of interest" description="Disordered" evidence="1">
    <location>
        <begin position="214"/>
        <end position="362"/>
    </location>
</feature>
<feature type="compositionally biased region" description="Basic and acidic residues" evidence="1">
    <location>
        <begin position="109"/>
        <end position="125"/>
    </location>
</feature>
<dbReference type="PANTHER" id="PTHR21669">
    <property type="entry name" value="CAPZ-INTERACTING PROTEIN AND RELATED PROTEINS"/>
    <property type="match status" value="1"/>
</dbReference>
<evidence type="ECO:0008006" key="4">
    <source>
        <dbReference type="Google" id="ProtNLM"/>
    </source>
</evidence>
<feature type="compositionally biased region" description="Basic and acidic residues" evidence="1">
    <location>
        <begin position="85"/>
        <end position="99"/>
    </location>
</feature>
<organism evidence="2 3">
    <name type="scientific">Pan troglodytes</name>
    <name type="common">Chimpanzee</name>
    <dbReference type="NCBI Taxonomy" id="9598"/>
    <lineage>
        <taxon>Eukaryota</taxon>
        <taxon>Metazoa</taxon>
        <taxon>Chordata</taxon>
        <taxon>Craniata</taxon>
        <taxon>Vertebrata</taxon>
        <taxon>Euteleostomi</taxon>
        <taxon>Mammalia</taxon>
        <taxon>Eutheria</taxon>
        <taxon>Euarchontoglires</taxon>
        <taxon>Primates</taxon>
        <taxon>Haplorrhini</taxon>
        <taxon>Catarrhini</taxon>
        <taxon>Hominidae</taxon>
        <taxon>Pan</taxon>
    </lineage>
</organism>
<feature type="compositionally biased region" description="Polar residues" evidence="1">
    <location>
        <begin position="310"/>
        <end position="328"/>
    </location>
</feature>
<sequence>GSVGSDRGSIVDTEEEKEEEESDEDFAHHSDNEQNRHTTQMSDEEEDDDGCDLFADSEKEEEDIEDIEENTRPKRSRPTSFADELAARIKGDAVGRVDEEPTTLPSGEAKPRKTLKEKEERRTPSDDEEDNLFAPPKLTDEDFSPFGSGGGLFSGGKGLFDDEDEESDLFTEAPQDRQAGASVKEESSSSKPGKKIPAGAVSVFLGDTDVFGAASVPSLKEPQKPEQPTPRKSPYVPPPTGLFDDDDGDDDDDFFSTPHSKPSKTGKVQSTADIFGDEEGDLFKEKAVASPEATVSQTDENKARAEKKVTLSSSKNLKPSSETKTQKGLFSDEEDSEDLFSSQSASNLKGASLLPGKLPTSV</sequence>
<evidence type="ECO:0000313" key="3">
    <source>
        <dbReference type="Proteomes" id="UP000236370"/>
    </source>
</evidence>
<protein>
    <recommendedName>
        <fullName evidence="4">FAM21/CAPZIP domain-containing protein</fullName>
    </recommendedName>
</protein>
<feature type="compositionally biased region" description="Acidic residues" evidence="1">
    <location>
        <begin position="12"/>
        <end position="24"/>
    </location>
</feature>
<gene>
    <name evidence="2" type="ORF">CK820_G0056938</name>
</gene>
<feature type="compositionally biased region" description="Basic and acidic residues" evidence="1">
    <location>
        <begin position="299"/>
        <end position="309"/>
    </location>
</feature>
<feature type="compositionally biased region" description="Gly residues" evidence="1">
    <location>
        <begin position="147"/>
        <end position="158"/>
    </location>
</feature>
<dbReference type="EMBL" id="NBAG03002840">
    <property type="protein sequence ID" value="PNI10697.1"/>
    <property type="molecule type" value="Genomic_DNA"/>
</dbReference>
<evidence type="ECO:0000256" key="1">
    <source>
        <dbReference type="SAM" id="MobiDB-lite"/>
    </source>
</evidence>
<proteinExistence type="predicted"/>
<accession>A0A2J8IJK1</accession>
<dbReference type="AlphaFoldDB" id="A0A2J8IJK1"/>
<name>A0A2J8IJK1_PANTR</name>
<dbReference type="PANTHER" id="PTHR21669:SF38">
    <property type="entry name" value="WASH COMPLEX SUBUNIT 2A-RELATED"/>
    <property type="match status" value="1"/>
</dbReference>
<comment type="caution">
    <text evidence="2">The sequence shown here is derived from an EMBL/GenBank/DDBJ whole genome shotgun (WGS) entry which is preliminary data.</text>
</comment>
<feature type="compositionally biased region" description="Acidic residues" evidence="1">
    <location>
        <begin position="42"/>
        <end position="51"/>
    </location>
</feature>
<evidence type="ECO:0000313" key="2">
    <source>
        <dbReference type="EMBL" id="PNI10697.1"/>
    </source>
</evidence>
<feature type="compositionally biased region" description="Basic and acidic residues" evidence="1">
    <location>
        <begin position="25"/>
        <end position="36"/>
    </location>
</feature>